<name>A0ABT5YQ95_9PROT</name>
<accession>A0ABT5YQ95</accession>
<proteinExistence type="predicted"/>
<evidence type="ECO:0000313" key="1">
    <source>
        <dbReference type="EMBL" id="MDF2097157.1"/>
    </source>
</evidence>
<dbReference type="InterPro" id="IPR009922">
    <property type="entry name" value="DUF1457"/>
</dbReference>
<comment type="caution">
    <text evidence="1">The sequence shown here is derived from an EMBL/GenBank/DDBJ whole genome shotgun (WGS) entry which is preliminary data.</text>
</comment>
<sequence length="219" mass="24742">MADLTGQARLFADYWQRLPKRSGIADRKDFDVSQLRGIIQSLVILQLESPEVVRFRLAGTEEVRRYGYEVTGGNYLDFVPEWRRPAVVQCFRHMLTWPCGMRVVIRSQTRGGIALHNQAVGFPFRGCDGRVDQLIFQSTDLDRTLTDNASNLIEVHEAVTEREFLDLGHGLPSEPLQPSDIAVWQASEATTQRRTPGRVADAEAGRRLQSFLVDSPMAK</sequence>
<keyword evidence="2" id="KW-1185">Reference proteome</keyword>
<dbReference type="RefSeq" id="WP_275823938.1">
    <property type="nucleotide sequence ID" value="NZ_JARHUD010000010.1"/>
</dbReference>
<dbReference type="EMBL" id="JARHUD010000010">
    <property type="protein sequence ID" value="MDF2097157.1"/>
    <property type="molecule type" value="Genomic_DNA"/>
</dbReference>
<protein>
    <submittedName>
        <fullName evidence="1">PAS domain-containing protein</fullName>
    </submittedName>
</protein>
<dbReference type="Proteomes" id="UP001215503">
    <property type="component" value="Unassembled WGS sequence"/>
</dbReference>
<gene>
    <name evidence="1" type="ORF">P2G67_14340</name>
</gene>
<dbReference type="Pfam" id="PF07310">
    <property type="entry name" value="PAS_5"/>
    <property type="match status" value="1"/>
</dbReference>
<evidence type="ECO:0000313" key="2">
    <source>
        <dbReference type="Proteomes" id="UP001215503"/>
    </source>
</evidence>
<reference evidence="1 2" key="1">
    <citation type="submission" date="2023-03" db="EMBL/GenBank/DDBJ databases">
        <title>Fodinicurvata sp. CAU 1616 isolated from sea sendiment.</title>
        <authorList>
            <person name="Kim W."/>
        </authorList>
    </citation>
    <scope>NUCLEOTIDE SEQUENCE [LARGE SCALE GENOMIC DNA]</scope>
    <source>
        <strain evidence="1 2">CAU 1616</strain>
    </source>
</reference>
<organism evidence="1 2">
    <name type="scientific">Aquibaculum arenosum</name>
    <dbReference type="NCBI Taxonomy" id="3032591"/>
    <lineage>
        <taxon>Bacteria</taxon>
        <taxon>Pseudomonadati</taxon>
        <taxon>Pseudomonadota</taxon>
        <taxon>Alphaproteobacteria</taxon>
        <taxon>Rhodospirillales</taxon>
        <taxon>Rhodovibrionaceae</taxon>
        <taxon>Aquibaculum</taxon>
    </lineage>
</organism>